<keyword evidence="11" id="KW-1185">Reference proteome</keyword>
<dbReference type="Gene3D" id="1.10.287.950">
    <property type="entry name" value="Methyl-accepting chemotaxis protein"/>
    <property type="match status" value="1"/>
</dbReference>
<feature type="transmembrane region" description="Helical" evidence="8">
    <location>
        <begin position="183"/>
        <end position="202"/>
    </location>
</feature>
<dbReference type="Pfam" id="PF00015">
    <property type="entry name" value="MCPsignal"/>
    <property type="match status" value="1"/>
</dbReference>
<dbReference type="InterPro" id="IPR004089">
    <property type="entry name" value="MCPsignal_dom"/>
</dbReference>
<feature type="domain" description="Methyl-accepting transducer" evidence="9">
    <location>
        <begin position="262"/>
        <end position="509"/>
    </location>
</feature>
<reference evidence="10 11" key="1">
    <citation type="submission" date="2023-12" db="EMBL/GenBank/DDBJ databases">
        <title>Marinobacter qingdaonensis sp. nov., isolated from the intertidal sediment of Qingdao, PR China.</title>
        <authorList>
            <person name="Li Y."/>
        </authorList>
    </citation>
    <scope>NUCLEOTIDE SEQUENCE [LARGE SCALE GENOMIC DNA]</scope>
    <source>
        <strain evidence="10 11">ASW11-75</strain>
    </source>
</reference>
<comment type="similarity">
    <text evidence="6">Belongs to the methyl-accepting chemotaxis (MCP) protein family.</text>
</comment>
<dbReference type="InterPro" id="IPR004090">
    <property type="entry name" value="Chemotax_Me-accpt_rcpt"/>
</dbReference>
<evidence type="ECO:0000256" key="2">
    <source>
        <dbReference type="ARBA" id="ARBA00022692"/>
    </source>
</evidence>
<dbReference type="Proteomes" id="UP001305746">
    <property type="component" value="Unassembled WGS sequence"/>
</dbReference>
<dbReference type="PANTHER" id="PTHR32089">
    <property type="entry name" value="METHYL-ACCEPTING CHEMOTAXIS PROTEIN MCPB"/>
    <property type="match status" value="1"/>
</dbReference>
<evidence type="ECO:0000256" key="5">
    <source>
        <dbReference type="ARBA" id="ARBA00023224"/>
    </source>
</evidence>
<dbReference type="RefSeq" id="WP_322856625.1">
    <property type="nucleotide sequence ID" value="NZ_JAYDCJ010000003.1"/>
</dbReference>
<evidence type="ECO:0000256" key="7">
    <source>
        <dbReference type="PROSITE-ProRule" id="PRU00284"/>
    </source>
</evidence>
<evidence type="ECO:0000313" key="11">
    <source>
        <dbReference type="Proteomes" id="UP001305746"/>
    </source>
</evidence>
<dbReference type="PRINTS" id="PR00260">
    <property type="entry name" value="CHEMTRNSDUCR"/>
</dbReference>
<keyword evidence="4 8" id="KW-0472">Membrane</keyword>
<keyword evidence="2 8" id="KW-0812">Transmembrane</keyword>
<dbReference type="PROSITE" id="PS50111">
    <property type="entry name" value="CHEMOTAXIS_TRANSDUC_2"/>
    <property type="match status" value="1"/>
</dbReference>
<organism evidence="10 11">
    <name type="scientific">Marinobacter qingdaonensis</name>
    <dbReference type="NCBI Taxonomy" id="3108486"/>
    <lineage>
        <taxon>Bacteria</taxon>
        <taxon>Pseudomonadati</taxon>
        <taxon>Pseudomonadota</taxon>
        <taxon>Gammaproteobacteria</taxon>
        <taxon>Pseudomonadales</taxon>
        <taxon>Marinobacteraceae</taxon>
        <taxon>Marinobacter</taxon>
    </lineage>
</organism>
<dbReference type="SMART" id="SM00283">
    <property type="entry name" value="MA"/>
    <property type="match status" value="1"/>
</dbReference>
<dbReference type="SUPFAM" id="SSF58104">
    <property type="entry name" value="Methyl-accepting chemotaxis protein (MCP) signaling domain"/>
    <property type="match status" value="1"/>
</dbReference>
<evidence type="ECO:0000259" key="9">
    <source>
        <dbReference type="PROSITE" id="PS50111"/>
    </source>
</evidence>
<evidence type="ECO:0000313" key="10">
    <source>
        <dbReference type="EMBL" id="MEA1082193.1"/>
    </source>
</evidence>
<evidence type="ECO:0000256" key="1">
    <source>
        <dbReference type="ARBA" id="ARBA00004141"/>
    </source>
</evidence>
<gene>
    <name evidence="10" type="ORF">U5822_16080</name>
</gene>
<proteinExistence type="inferred from homology"/>
<keyword evidence="3 8" id="KW-1133">Transmembrane helix</keyword>
<dbReference type="EMBL" id="JAYDCJ010000003">
    <property type="protein sequence ID" value="MEA1082193.1"/>
    <property type="molecule type" value="Genomic_DNA"/>
</dbReference>
<evidence type="ECO:0000256" key="3">
    <source>
        <dbReference type="ARBA" id="ARBA00022989"/>
    </source>
</evidence>
<keyword evidence="5 7" id="KW-0807">Transducer</keyword>
<accession>A0ABU5P290</accession>
<sequence length="539" mass="58740">MLGTVRTRILCFAFLCVFALAGLAALSWAIILKAEGASDTLIRTNLQETWLLADLEQSHRKLQDLAYKIKAQLLLWDEIQPAFAGLEDALPAHWAAVQQNPELQAWAQQHDEAFERVLALMGAMASGIEEKSYYRVGQVVDFDLFPALEPMLSAINQRQLESREAVGTGADELLQFLSNQQTYLVAGSLGFLLLVVLMTLWLRGSVIQRLQTMARELTAMEEQSDLTWVPVLDGRDEVAGVSRALGGLVSRFEQFISDIRGAAGGLNQRSGTLDAGAESLQEASERTRRQIQDVSQSMATIADQASAIELATDNSARTVSEAVSANAEVQQRLVTSEAAAENTVEVIARVAASIQALSDSSGKIEQVIGVIAEIAEQTNLLALNAAIEAARAGEHGRGFAVVADEVRTLSRRTSDSTRDISQWVQDLVAGVSNADGQLEAMREAGSQNREHLVALREHLEGLAVRFDSLEAHSEEITAAVTTQRDEIGRVGRRSAMLDESADFLIESVENTRSISEALRQESHSMRQLIAHFRTAHDAA</sequence>
<dbReference type="PANTHER" id="PTHR32089:SF119">
    <property type="entry name" value="METHYL-ACCEPTING CHEMOTAXIS PROTEIN CTPL"/>
    <property type="match status" value="1"/>
</dbReference>
<comment type="subcellular location">
    <subcellularLocation>
        <location evidence="1">Membrane</location>
        <topology evidence="1">Multi-pass membrane protein</topology>
    </subcellularLocation>
</comment>
<name>A0ABU5P290_9GAMM</name>
<evidence type="ECO:0000256" key="8">
    <source>
        <dbReference type="SAM" id="Phobius"/>
    </source>
</evidence>
<evidence type="ECO:0000256" key="4">
    <source>
        <dbReference type="ARBA" id="ARBA00023136"/>
    </source>
</evidence>
<comment type="caution">
    <text evidence="10">The sequence shown here is derived from an EMBL/GenBank/DDBJ whole genome shotgun (WGS) entry which is preliminary data.</text>
</comment>
<evidence type="ECO:0000256" key="6">
    <source>
        <dbReference type="ARBA" id="ARBA00029447"/>
    </source>
</evidence>
<protein>
    <submittedName>
        <fullName evidence="10">Methyl-accepting chemotaxis protein</fullName>
    </submittedName>
</protein>